<protein>
    <submittedName>
        <fullName evidence="2">Uncharacterized protein</fullName>
    </submittedName>
</protein>
<sequence>MMTVKVPNITKNNQLITKLHMDITDHIKVIQHKGQTFVRTYQGLDKIPTLPFNANKIITDEEEQDLAKIFVMLANIPQPTQPYYKLFMLNDLLRPQNMALWPVFELLESEEVNIMGQLATAKLKDWLVRHRNGDSEAPDDETQDIGDLEEEDDNTNQNNNNNDPLLLSPSTHS</sequence>
<gene>
    <name evidence="2" type="ORF">PoB_004493900</name>
</gene>
<evidence type="ECO:0000313" key="3">
    <source>
        <dbReference type="Proteomes" id="UP000735302"/>
    </source>
</evidence>
<feature type="region of interest" description="Disordered" evidence="1">
    <location>
        <begin position="132"/>
        <end position="173"/>
    </location>
</feature>
<accession>A0AAV4BJF2</accession>
<proteinExistence type="predicted"/>
<evidence type="ECO:0000256" key="1">
    <source>
        <dbReference type="SAM" id="MobiDB-lite"/>
    </source>
</evidence>
<dbReference type="AlphaFoldDB" id="A0AAV4BJF2"/>
<organism evidence="2 3">
    <name type="scientific">Plakobranchus ocellatus</name>
    <dbReference type="NCBI Taxonomy" id="259542"/>
    <lineage>
        <taxon>Eukaryota</taxon>
        <taxon>Metazoa</taxon>
        <taxon>Spiralia</taxon>
        <taxon>Lophotrochozoa</taxon>
        <taxon>Mollusca</taxon>
        <taxon>Gastropoda</taxon>
        <taxon>Heterobranchia</taxon>
        <taxon>Euthyneura</taxon>
        <taxon>Panpulmonata</taxon>
        <taxon>Sacoglossa</taxon>
        <taxon>Placobranchoidea</taxon>
        <taxon>Plakobranchidae</taxon>
        <taxon>Plakobranchus</taxon>
    </lineage>
</organism>
<name>A0AAV4BJF2_9GAST</name>
<dbReference type="EMBL" id="BLXT01004955">
    <property type="protein sequence ID" value="GFO18434.1"/>
    <property type="molecule type" value="Genomic_DNA"/>
</dbReference>
<dbReference type="Proteomes" id="UP000735302">
    <property type="component" value="Unassembled WGS sequence"/>
</dbReference>
<keyword evidence="3" id="KW-1185">Reference proteome</keyword>
<evidence type="ECO:0000313" key="2">
    <source>
        <dbReference type="EMBL" id="GFO18434.1"/>
    </source>
</evidence>
<feature type="compositionally biased region" description="Acidic residues" evidence="1">
    <location>
        <begin position="136"/>
        <end position="154"/>
    </location>
</feature>
<reference evidence="2 3" key="1">
    <citation type="journal article" date="2021" name="Elife">
        <title>Chloroplast acquisition without the gene transfer in kleptoplastic sea slugs, Plakobranchus ocellatus.</title>
        <authorList>
            <person name="Maeda T."/>
            <person name="Takahashi S."/>
            <person name="Yoshida T."/>
            <person name="Shimamura S."/>
            <person name="Takaki Y."/>
            <person name="Nagai Y."/>
            <person name="Toyoda A."/>
            <person name="Suzuki Y."/>
            <person name="Arimoto A."/>
            <person name="Ishii H."/>
            <person name="Satoh N."/>
            <person name="Nishiyama T."/>
            <person name="Hasebe M."/>
            <person name="Maruyama T."/>
            <person name="Minagawa J."/>
            <person name="Obokata J."/>
            <person name="Shigenobu S."/>
        </authorList>
    </citation>
    <scope>NUCLEOTIDE SEQUENCE [LARGE SCALE GENOMIC DNA]</scope>
</reference>
<feature type="compositionally biased region" description="Low complexity" evidence="1">
    <location>
        <begin position="155"/>
        <end position="167"/>
    </location>
</feature>
<comment type="caution">
    <text evidence="2">The sequence shown here is derived from an EMBL/GenBank/DDBJ whole genome shotgun (WGS) entry which is preliminary data.</text>
</comment>